<name>A0A1A9VXP7_GLOAU</name>
<evidence type="ECO:0000313" key="2">
    <source>
        <dbReference type="Proteomes" id="UP000078200"/>
    </source>
</evidence>
<protein>
    <submittedName>
        <fullName evidence="1">Uncharacterized protein</fullName>
    </submittedName>
</protein>
<proteinExistence type="predicted"/>
<dbReference type="VEuPathDB" id="VectorBase:GAUT050973"/>
<organism evidence="1 2">
    <name type="scientific">Glossina austeni</name>
    <name type="common">Savannah tsetse fly</name>
    <dbReference type="NCBI Taxonomy" id="7395"/>
    <lineage>
        <taxon>Eukaryota</taxon>
        <taxon>Metazoa</taxon>
        <taxon>Ecdysozoa</taxon>
        <taxon>Arthropoda</taxon>
        <taxon>Hexapoda</taxon>
        <taxon>Insecta</taxon>
        <taxon>Pterygota</taxon>
        <taxon>Neoptera</taxon>
        <taxon>Endopterygota</taxon>
        <taxon>Diptera</taxon>
        <taxon>Brachycera</taxon>
        <taxon>Muscomorpha</taxon>
        <taxon>Hippoboscoidea</taxon>
        <taxon>Glossinidae</taxon>
        <taxon>Glossina</taxon>
    </lineage>
</organism>
<reference evidence="1" key="1">
    <citation type="submission" date="2020-05" db="UniProtKB">
        <authorList>
            <consortium name="EnsemblMetazoa"/>
        </authorList>
    </citation>
    <scope>IDENTIFICATION</scope>
    <source>
        <strain evidence="1">TTRI</strain>
    </source>
</reference>
<dbReference type="AlphaFoldDB" id="A0A1A9VXP7"/>
<keyword evidence="2" id="KW-1185">Reference proteome</keyword>
<dbReference type="EnsemblMetazoa" id="GAUT050973-RA">
    <property type="protein sequence ID" value="GAUT050973-PA"/>
    <property type="gene ID" value="GAUT050973"/>
</dbReference>
<dbReference type="Proteomes" id="UP000078200">
    <property type="component" value="Unassembled WGS sequence"/>
</dbReference>
<accession>A0A1A9VXP7</accession>
<sequence>MAEQVNQAKPKTPHGCWQQRDAVALAIGGGDSDWRHKWSLMESVVDGKTYDKLRQASNRQATLSQQSKIAYKASIERVVLGRSLPSNLWKSATCTIFGTRKHIQ</sequence>
<evidence type="ECO:0000313" key="1">
    <source>
        <dbReference type="EnsemblMetazoa" id="GAUT050973-PA"/>
    </source>
</evidence>